<accession>A0A0E9PTK1</accession>
<name>A0A0E9PTK1_ANGAN</name>
<reference evidence="2" key="1">
    <citation type="submission" date="2014-11" db="EMBL/GenBank/DDBJ databases">
        <authorList>
            <person name="Amaro Gonzalez C."/>
        </authorList>
    </citation>
    <scope>NUCLEOTIDE SEQUENCE</scope>
</reference>
<proteinExistence type="predicted"/>
<dbReference type="AlphaFoldDB" id="A0A0E9PTK1"/>
<sequence>MQLAQTINPIHQRRRYYSMRQEKSDD</sequence>
<reference evidence="2" key="2">
    <citation type="journal article" date="2015" name="Fish Shellfish Immunol.">
        <title>Early steps in the European eel (Anguilla anguilla)-Vibrio vulnificus interaction in the gills: Role of the RtxA13 toxin.</title>
        <authorList>
            <person name="Callol A."/>
            <person name="Pajuelo D."/>
            <person name="Ebbesson L."/>
            <person name="Teles M."/>
            <person name="MacKenzie S."/>
            <person name="Amaro C."/>
        </authorList>
    </citation>
    <scope>NUCLEOTIDE SEQUENCE</scope>
</reference>
<evidence type="ECO:0000313" key="2">
    <source>
        <dbReference type="EMBL" id="JAH07612.1"/>
    </source>
</evidence>
<feature type="region of interest" description="Disordered" evidence="1">
    <location>
        <begin position="1"/>
        <end position="26"/>
    </location>
</feature>
<organism evidence="2">
    <name type="scientific">Anguilla anguilla</name>
    <name type="common">European freshwater eel</name>
    <name type="synonym">Muraena anguilla</name>
    <dbReference type="NCBI Taxonomy" id="7936"/>
    <lineage>
        <taxon>Eukaryota</taxon>
        <taxon>Metazoa</taxon>
        <taxon>Chordata</taxon>
        <taxon>Craniata</taxon>
        <taxon>Vertebrata</taxon>
        <taxon>Euteleostomi</taxon>
        <taxon>Actinopterygii</taxon>
        <taxon>Neopterygii</taxon>
        <taxon>Teleostei</taxon>
        <taxon>Anguilliformes</taxon>
        <taxon>Anguillidae</taxon>
        <taxon>Anguilla</taxon>
    </lineage>
</organism>
<evidence type="ECO:0000256" key="1">
    <source>
        <dbReference type="SAM" id="MobiDB-lite"/>
    </source>
</evidence>
<dbReference type="EMBL" id="GBXM01100965">
    <property type="protein sequence ID" value="JAH07612.1"/>
    <property type="molecule type" value="Transcribed_RNA"/>
</dbReference>
<protein>
    <submittedName>
        <fullName evidence="2">Uncharacterized protein</fullName>
    </submittedName>
</protein>